<evidence type="ECO:0000256" key="3">
    <source>
        <dbReference type="SAM" id="Phobius"/>
    </source>
</evidence>
<dbReference type="InterPro" id="IPR039261">
    <property type="entry name" value="FNR_nucleotide-bd"/>
</dbReference>
<organism evidence="5 6">
    <name type="scientific">Pisum sativum</name>
    <name type="common">Garden pea</name>
    <name type="synonym">Lathyrus oleraceus</name>
    <dbReference type="NCBI Taxonomy" id="3888"/>
    <lineage>
        <taxon>Eukaryota</taxon>
        <taxon>Viridiplantae</taxon>
        <taxon>Streptophyta</taxon>
        <taxon>Embryophyta</taxon>
        <taxon>Tracheophyta</taxon>
        <taxon>Spermatophyta</taxon>
        <taxon>Magnoliopsida</taxon>
        <taxon>eudicotyledons</taxon>
        <taxon>Gunneridae</taxon>
        <taxon>Pentapetalae</taxon>
        <taxon>rosids</taxon>
        <taxon>fabids</taxon>
        <taxon>Fabales</taxon>
        <taxon>Fabaceae</taxon>
        <taxon>Papilionoideae</taxon>
        <taxon>50 kb inversion clade</taxon>
        <taxon>NPAAA clade</taxon>
        <taxon>Hologalegina</taxon>
        <taxon>IRL clade</taxon>
        <taxon>Fabeae</taxon>
        <taxon>Lathyrus</taxon>
    </lineage>
</organism>
<protein>
    <recommendedName>
        <fullName evidence="4">Ferric reductase NAD binding domain-containing protein</fullName>
    </recommendedName>
</protein>
<dbReference type="PANTHER" id="PTHR11972">
    <property type="entry name" value="NADPH OXIDASE"/>
    <property type="match status" value="1"/>
</dbReference>
<dbReference type="EMBL" id="JAMSHJ010000004">
    <property type="protein sequence ID" value="KAI5419883.1"/>
    <property type="molecule type" value="Genomic_DNA"/>
</dbReference>
<dbReference type="InterPro" id="IPR013121">
    <property type="entry name" value="Fe_red_NAD-bd_6"/>
</dbReference>
<feature type="compositionally biased region" description="Polar residues" evidence="2">
    <location>
        <begin position="143"/>
        <end position="161"/>
    </location>
</feature>
<dbReference type="Gramene" id="Psat04G0387400-T1">
    <property type="protein sequence ID" value="KAI5419883.1"/>
    <property type="gene ID" value="KIW84_043874"/>
</dbReference>
<feature type="domain" description="Ferric reductase NAD binding" evidence="4">
    <location>
        <begin position="112"/>
        <end position="246"/>
    </location>
</feature>
<evidence type="ECO:0000256" key="1">
    <source>
        <dbReference type="ARBA" id="ARBA00023002"/>
    </source>
</evidence>
<dbReference type="GO" id="GO:0016174">
    <property type="term" value="F:NAD(P)H oxidase H2O2-forming activity"/>
    <property type="evidence" value="ECO:0007669"/>
    <property type="project" value="TreeGrafter"/>
</dbReference>
<dbReference type="GO" id="GO:0005886">
    <property type="term" value="C:plasma membrane"/>
    <property type="evidence" value="ECO:0007669"/>
    <property type="project" value="TreeGrafter"/>
</dbReference>
<accession>A0A9D4XGC6</accession>
<feature type="transmembrane region" description="Helical" evidence="3">
    <location>
        <begin position="36"/>
        <end position="57"/>
    </location>
</feature>
<comment type="caution">
    <text evidence="5">The sequence shown here is derived from an EMBL/GenBank/DDBJ whole genome shotgun (WGS) entry which is preliminary data.</text>
</comment>
<dbReference type="Gene3D" id="3.40.50.80">
    <property type="entry name" value="Nucleotide-binding domain of ferredoxin-NADP reductase (FNR) module"/>
    <property type="match status" value="1"/>
</dbReference>
<dbReference type="Pfam" id="PF08030">
    <property type="entry name" value="NAD_binding_6"/>
    <property type="match status" value="1"/>
</dbReference>
<dbReference type="AlphaFoldDB" id="A0A9D4XGC6"/>
<keyword evidence="6" id="KW-1185">Reference proteome</keyword>
<keyword evidence="3" id="KW-0812">Transmembrane</keyword>
<name>A0A9D4XGC6_PEA</name>
<keyword evidence="3" id="KW-0472">Membrane</keyword>
<keyword evidence="1" id="KW-0560">Oxidoreductase</keyword>
<dbReference type="Proteomes" id="UP001058974">
    <property type="component" value="Chromosome 4"/>
</dbReference>
<sequence length="251" mass="28211">MVTLMVISFTLATSQFRRNAVNLPSPINRLTGFNAFWYSHHLLGIVYILLFIHGSFLNLTHKWYQKTVSVLPGNVFSLIMSKPNGFKYKSGQQPKLLVDGPYGAPAQDYQNFDVLLLIGLGIGATPFISILRDLLSQVQDSNTETTKSDESFNSFTSSNVTPGRHKRSQRITNAYFYWVTREPGSFEWFKGVMDEVAAMDHKGLIELHNYLTSVYEEGDARSTLITMIQALNHAKHGVDILSGTQVRSSIL</sequence>
<proteinExistence type="predicted"/>
<keyword evidence="3" id="KW-1133">Transmembrane helix</keyword>
<evidence type="ECO:0000313" key="6">
    <source>
        <dbReference type="Proteomes" id="UP001058974"/>
    </source>
</evidence>
<feature type="region of interest" description="Disordered" evidence="2">
    <location>
        <begin position="143"/>
        <end position="164"/>
    </location>
</feature>
<dbReference type="InterPro" id="IPR050369">
    <property type="entry name" value="RBOH/FRE"/>
</dbReference>
<evidence type="ECO:0000313" key="5">
    <source>
        <dbReference type="EMBL" id="KAI5419883.1"/>
    </source>
</evidence>
<dbReference type="PANTHER" id="PTHR11972:SF44">
    <property type="entry name" value="RESPIRATORY BURST OXIDASE HOMOLOG PROTEIN E"/>
    <property type="match status" value="1"/>
</dbReference>
<dbReference type="SUPFAM" id="SSF52343">
    <property type="entry name" value="Ferredoxin reductase-like, C-terminal NADP-linked domain"/>
    <property type="match status" value="1"/>
</dbReference>
<dbReference type="CDD" id="cd06186">
    <property type="entry name" value="NOX_Duox_like_FAD_NADP"/>
    <property type="match status" value="1"/>
</dbReference>
<gene>
    <name evidence="5" type="ORF">KIW84_043874</name>
</gene>
<reference evidence="5 6" key="1">
    <citation type="journal article" date="2022" name="Nat. Genet.">
        <title>Improved pea reference genome and pan-genome highlight genomic features and evolutionary characteristics.</title>
        <authorList>
            <person name="Yang T."/>
            <person name="Liu R."/>
            <person name="Luo Y."/>
            <person name="Hu S."/>
            <person name="Wang D."/>
            <person name="Wang C."/>
            <person name="Pandey M.K."/>
            <person name="Ge S."/>
            <person name="Xu Q."/>
            <person name="Li N."/>
            <person name="Li G."/>
            <person name="Huang Y."/>
            <person name="Saxena R.K."/>
            <person name="Ji Y."/>
            <person name="Li M."/>
            <person name="Yan X."/>
            <person name="He Y."/>
            <person name="Liu Y."/>
            <person name="Wang X."/>
            <person name="Xiang C."/>
            <person name="Varshney R.K."/>
            <person name="Ding H."/>
            <person name="Gao S."/>
            <person name="Zong X."/>
        </authorList>
    </citation>
    <scope>NUCLEOTIDE SEQUENCE [LARGE SCALE GENOMIC DNA]</scope>
    <source>
        <strain evidence="5 6">cv. Zhongwan 6</strain>
    </source>
</reference>
<evidence type="ECO:0000256" key="2">
    <source>
        <dbReference type="SAM" id="MobiDB-lite"/>
    </source>
</evidence>
<evidence type="ECO:0000259" key="4">
    <source>
        <dbReference type="Pfam" id="PF08030"/>
    </source>
</evidence>